<comment type="similarity">
    <text evidence="2 8">Belongs to the Mediator complex subunit 17 family.</text>
</comment>
<comment type="subunit">
    <text evidence="8">Component of the Mediator complex.</text>
</comment>
<keyword evidence="8" id="KW-0010">Activator</keyword>
<keyword evidence="11" id="KW-1185">Reference proteome</keyword>
<accession>A0A8E2ER39</accession>
<dbReference type="GO" id="GO:0016592">
    <property type="term" value="C:mediator complex"/>
    <property type="evidence" value="ECO:0007669"/>
    <property type="project" value="InterPro"/>
</dbReference>
<evidence type="ECO:0000256" key="2">
    <source>
        <dbReference type="ARBA" id="ARBA00005635"/>
    </source>
</evidence>
<dbReference type="GO" id="GO:0006357">
    <property type="term" value="P:regulation of transcription by RNA polymerase II"/>
    <property type="evidence" value="ECO:0007669"/>
    <property type="project" value="InterPro"/>
</dbReference>
<dbReference type="Gene3D" id="6.10.250.2620">
    <property type="match status" value="1"/>
</dbReference>
<evidence type="ECO:0000256" key="9">
    <source>
        <dbReference type="SAM" id="MobiDB-lite"/>
    </source>
</evidence>
<dbReference type="OrthoDB" id="5319830at2759"/>
<evidence type="ECO:0000256" key="4">
    <source>
        <dbReference type="ARBA" id="ARBA00023015"/>
    </source>
</evidence>
<evidence type="ECO:0000256" key="1">
    <source>
        <dbReference type="ARBA" id="ARBA00004123"/>
    </source>
</evidence>
<name>A0A8E2ER39_9PEZI</name>
<proteinExistence type="inferred from homology"/>
<comment type="function">
    <text evidence="8">Component of the Mediator complex, a coactivator involved in the regulated transcription of nearly all RNA polymerase II-dependent genes. Mediator functions as a bridge to convey information from gene-specific regulatory proteins to the basal RNA polymerase II transcription machinery. Mediator is recruited to promoters by direct interactions with regulatory proteins and serves as a scaffold for the assembly of a functional preinitiation complex with RNA polymerase II and the general transcription factors.</text>
</comment>
<evidence type="ECO:0000313" key="11">
    <source>
        <dbReference type="Proteomes" id="UP000250140"/>
    </source>
</evidence>
<dbReference type="PANTHER" id="PTHR13114:SF7">
    <property type="entry name" value="MEDIATOR OF RNA POLYMERASE II TRANSCRIPTION SUBUNIT 17"/>
    <property type="match status" value="1"/>
</dbReference>
<keyword evidence="4 8" id="KW-0805">Transcription regulation</keyword>
<evidence type="ECO:0000256" key="7">
    <source>
        <dbReference type="ARBA" id="ARBA00032014"/>
    </source>
</evidence>
<protein>
    <recommendedName>
        <fullName evidence="3 8">Mediator of RNA polymerase II transcription subunit 17</fullName>
    </recommendedName>
    <alternativeName>
        <fullName evidence="7 8">Mediator complex subunit 17</fullName>
    </alternativeName>
</protein>
<dbReference type="GO" id="GO:0070847">
    <property type="term" value="C:core mediator complex"/>
    <property type="evidence" value="ECO:0007669"/>
    <property type="project" value="TreeGrafter"/>
</dbReference>
<dbReference type="EMBL" id="KV750778">
    <property type="protein sequence ID" value="OCL03261.1"/>
    <property type="molecule type" value="Genomic_DNA"/>
</dbReference>
<comment type="subcellular location">
    <subcellularLocation>
        <location evidence="1 8">Nucleus</location>
    </subcellularLocation>
</comment>
<sequence length="642" mass="72346">MSELGPGSVPVSLRPWPTEDPGSEDLQLQLERLYEQRGHFRHITEEGLQEEINNAEDGPADVMEGIEESEAPATTGEKERRAEIYAAKAQMQQLIGIAHNEAMVALDFISLLVSKDSPNTADITMSPSLKQSVPKGSLGFDKWPISEPEELEKRKQDLVAKGWRMKGLESAADSVLKAATRLENEVRKETQYWEQVLSIAKKGWSVRRIPREKHTLGVQFGFSEASDYFKGRGFAPLRMNDDGSIILDAELTQRPKAVRVRIMQDGKITGTSKLPSPDDTLQPSIEDLIRRARDSLFEEELYHEISLETRILLSYDVKLRDSIIHLPAPTSDGLSEVPRTVLIDIVPLDEVLPETNDHSSDMIAQNTAEALRVLLSYAHRQRLHRRSQMPPPLSERKRQTPPPPILRPLLNYFQNSKAINSIRDYFGRTRKTLSSAGLDVTFKLNFDPKLSNILESMGEPAKENTSLLDKLVSTLINPSKTTAALCLPSTVINPALQEEVVVEIWTHVTQQAFGTEYTLTLPSSSANILFSATDSKRNFSFTSLPELTSYIDLLLSLDLSHSLIAREHKGWLPSDRTPEVSKAMTHQKRQEQKQLGVKLENGTLMLHWRWAERLKRAEEYIWDGRGGKMGFRQVVEKYVGSS</sequence>
<dbReference type="GO" id="GO:0003712">
    <property type="term" value="F:transcription coregulator activity"/>
    <property type="evidence" value="ECO:0007669"/>
    <property type="project" value="InterPro"/>
</dbReference>
<reference evidence="10 11" key="1">
    <citation type="journal article" date="2016" name="Nat. Commun.">
        <title>Ectomycorrhizal ecology is imprinted in the genome of the dominant symbiotic fungus Cenococcum geophilum.</title>
        <authorList>
            <consortium name="DOE Joint Genome Institute"/>
            <person name="Peter M."/>
            <person name="Kohler A."/>
            <person name="Ohm R.A."/>
            <person name="Kuo A."/>
            <person name="Krutzmann J."/>
            <person name="Morin E."/>
            <person name="Arend M."/>
            <person name="Barry K.W."/>
            <person name="Binder M."/>
            <person name="Choi C."/>
            <person name="Clum A."/>
            <person name="Copeland A."/>
            <person name="Grisel N."/>
            <person name="Haridas S."/>
            <person name="Kipfer T."/>
            <person name="LaButti K."/>
            <person name="Lindquist E."/>
            <person name="Lipzen A."/>
            <person name="Maire R."/>
            <person name="Meier B."/>
            <person name="Mihaltcheva S."/>
            <person name="Molinier V."/>
            <person name="Murat C."/>
            <person name="Poggeler S."/>
            <person name="Quandt C.A."/>
            <person name="Sperisen C."/>
            <person name="Tritt A."/>
            <person name="Tisserant E."/>
            <person name="Crous P.W."/>
            <person name="Henrissat B."/>
            <person name="Nehls U."/>
            <person name="Egli S."/>
            <person name="Spatafora J.W."/>
            <person name="Grigoriev I.V."/>
            <person name="Martin F.M."/>
        </authorList>
    </citation>
    <scope>NUCLEOTIDE SEQUENCE [LARGE SCALE GENOMIC DNA]</scope>
    <source>
        <strain evidence="10 11">CBS 207.34</strain>
    </source>
</reference>
<gene>
    <name evidence="8" type="primary">MED17</name>
    <name evidence="10" type="ORF">AOQ84DRAFT_303135</name>
</gene>
<evidence type="ECO:0000313" key="10">
    <source>
        <dbReference type="EMBL" id="OCL03261.1"/>
    </source>
</evidence>
<evidence type="ECO:0000256" key="6">
    <source>
        <dbReference type="ARBA" id="ARBA00023242"/>
    </source>
</evidence>
<organism evidence="10 11">
    <name type="scientific">Glonium stellatum</name>
    <dbReference type="NCBI Taxonomy" id="574774"/>
    <lineage>
        <taxon>Eukaryota</taxon>
        <taxon>Fungi</taxon>
        <taxon>Dikarya</taxon>
        <taxon>Ascomycota</taxon>
        <taxon>Pezizomycotina</taxon>
        <taxon>Dothideomycetes</taxon>
        <taxon>Pleosporomycetidae</taxon>
        <taxon>Gloniales</taxon>
        <taxon>Gloniaceae</taxon>
        <taxon>Glonium</taxon>
    </lineage>
</organism>
<keyword evidence="5 8" id="KW-0804">Transcription</keyword>
<keyword evidence="6 8" id="KW-0539">Nucleus</keyword>
<evidence type="ECO:0000256" key="3">
    <source>
        <dbReference type="ARBA" id="ARBA00019610"/>
    </source>
</evidence>
<evidence type="ECO:0000256" key="5">
    <source>
        <dbReference type="ARBA" id="ARBA00023163"/>
    </source>
</evidence>
<feature type="region of interest" description="Disordered" evidence="9">
    <location>
        <begin position="1"/>
        <end position="24"/>
    </location>
</feature>
<dbReference type="Proteomes" id="UP000250140">
    <property type="component" value="Unassembled WGS sequence"/>
</dbReference>
<dbReference type="PANTHER" id="PTHR13114">
    <property type="entry name" value="MEDIATOR OF RNA POLYMERASE II TRANSCRIPTION SUBUNIT 17"/>
    <property type="match status" value="1"/>
</dbReference>
<evidence type="ECO:0000256" key="8">
    <source>
        <dbReference type="RuleBase" id="RU364140"/>
    </source>
</evidence>
<dbReference type="AlphaFoldDB" id="A0A8E2ER39"/>
<dbReference type="InterPro" id="IPR019313">
    <property type="entry name" value="Mediator_Med17"/>
</dbReference>
<dbReference type="Pfam" id="PF10156">
    <property type="entry name" value="Med17"/>
    <property type="match status" value="1"/>
</dbReference>